<protein>
    <submittedName>
        <fullName evidence="1">Uncharacterized protein</fullName>
    </submittedName>
</protein>
<dbReference type="OrthoDB" id="2290139at2759"/>
<evidence type="ECO:0000313" key="1">
    <source>
        <dbReference type="EMBL" id="KAG2223395.1"/>
    </source>
</evidence>
<gene>
    <name evidence="1" type="ORF">INT45_002890</name>
</gene>
<organism evidence="1 2">
    <name type="scientific">Circinella minor</name>
    <dbReference type="NCBI Taxonomy" id="1195481"/>
    <lineage>
        <taxon>Eukaryota</taxon>
        <taxon>Fungi</taxon>
        <taxon>Fungi incertae sedis</taxon>
        <taxon>Mucoromycota</taxon>
        <taxon>Mucoromycotina</taxon>
        <taxon>Mucoromycetes</taxon>
        <taxon>Mucorales</taxon>
        <taxon>Lichtheimiaceae</taxon>
        <taxon>Circinella</taxon>
    </lineage>
</organism>
<comment type="caution">
    <text evidence="1">The sequence shown here is derived from an EMBL/GenBank/DDBJ whole genome shotgun (WGS) entry which is preliminary data.</text>
</comment>
<dbReference type="EMBL" id="JAEPRB010000062">
    <property type="protein sequence ID" value="KAG2223395.1"/>
    <property type="molecule type" value="Genomic_DNA"/>
</dbReference>
<dbReference type="InterPro" id="IPR032675">
    <property type="entry name" value="LRR_dom_sf"/>
</dbReference>
<sequence>MSLPTSNINSLNTSDMTKSNNTLQQLIIRPLDVPDQQLISRLRKNRESLHTMCIGPSDGGALHQDWVNFASFSFPNLTYLHINGAETSHNFLHDHLPRMIMSYPALKTLVLERIYQQKINERRHQHYQVDDLVLEASLTDDIFDAITKSKQLTCVQLFRCDIQGRGFKQFIQQSSGSLQELSISRCSGTSTTLLLQYIPNIQSLQKLRLHCTDREVELSDMTLFTQLLRERLDKLSTLELGVRFSM</sequence>
<dbReference type="Gene3D" id="3.80.10.10">
    <property type="entry name" value="Ribonuclease Inhibitor"/>
    <property type="match status" value="1"/>
</dbReference>
<name>A0A8H7S773_9FUNG</name>
<keyword evidence="2" id="KW-1185">Reference proteome</keyword>
<accession>A0A8H7S773</accession>
<dbReference type="SUPFAM" id="SSF52047">
    <property type="entry name" value="RNI-like"/>
    <property type="match status" value="1"/>
</dbReference>
<evidence type="ECO:0000313" key="2">
    <source>
        <dbReference type="Proteomes" id="UP000646827"/>
    </source>
</evidence>
<proteinExistence type="predicted"/>
<reference evidence="1 2" key="1">
    <citation type="submission" date="2020-12" db="EMBL/GenBank/DDBJ databases">
        <title>Metabolic potential, ecology and presence of endohyphal bacteria is reflected in genomic diversity of Mucoromycotina.</title>
        <authorList>
            <person name="Muszewska A."/>
            <person name="Okrasinska A."/>
            <person name="Steczkiewicz K."/>
            <person name="Drgas O."/>
            <person name="Orlowska M."/>
            <person name="Perlinska-Lenart U."/>
            <person name="Aleksandrzak-Piekarczyk T."/>
            <person name="Szatraj K."/>
            <person name="Zielenkiewicz U."/>
            <person name="Pilsyk S."/>
            <person name="Malc E."/>
            <person name="Mieczkowski P."/>
            <person name="Kruszewska J.S."/>
            <person name="Biernat P."/>
            <person name="Pawlowska J."/>
        </authorList>
    </citation>
    <scope>NUCLEOTIDE SEQUENCE [LARGE SCALE GENOMIC DNA]</scope>
    <source>
        <strain evidence="1 2">CBS 142.35</strain>
    </source>
</reference>
<dbReference type="Proteomes" id="UP000646827">
    <property type="component" value="Unassembled WGS sequence"/>
</dbReference>
<dbReference type="AlphaFoldDB" id="A0A8H7S773"/>